<feature type="compositionally biased region" description="Basic and acidic residues" evidence="1">
    <location>
        <begin position="286"/>
        <end position="305"/>
    </location>
</feature>
<feature type="compositionally biased region" description="Polar residues" evidence="1">
    <location>
        <begin position="238"/>
        <end position="247"/>
    </location>
</feature>
<proteinExistence type="predicted"/>
<feature type="region of interest" description="Disordered" evidence="1">
    <location>
        <begin position="69"/>
        <end position="345"/>
    </location>
</feature>
<dbReference type="OrthoDB" id="166240at2"/>
<accession>A0A402B6J5</accession>
<comment type="caution">
    <text evidence="2">The sequence shown here is derived from an EMBL/GenBank/DDBJ whole genome shotgun (WGS) entry which is preliminary data.</text>
</comment>
<dbReference type="AlphaFoldDB" id="A0A402B6J5"/>
<feature type="compositionally biased region" description="Polar residues" evidence="1">
    <location>
        <begin position="167"/>
        <end position="206"/>
    </location>
</feature>
<gene>
    <name evidence="2" type="ORF">KDA_24460</name>
</gene>
<dbReference type="Proteomes" id="UP000287171">
    <property type="component" value="Unassembled WGS sequence"/>
</dbReference>
<sequence length="345" mass="37104">MAKTITKDQKVSSQDDVLKKRKKDAKKEAKMMLQVEQAKKDVQRVERKIQKAQDTLKVHTDRLHELEGALKQLQVSTPAPIADDAPKAKNKNKSATESKNKPTAEAKGESKADAKSDKKKKKKSATEEAPAYEGQPLDPGDSYQNSANVEALHLSSPEPAEGRTDLSDNTISASEISTQKDVQAVWSEQSATNDTASAEKSTTSTPIEAIPTAQPAASNTAEIHGNLSISPAPDEVKITSNQSSMPIETSDVHAWPPPAVREELAESVTTEPTNGETASKSSTDTDADKTDADKAEAHDGEDSGTHRTPRHRNTRIAAAHKHDQQNGNGSQEHAPASEEQSSDKA</sequence>
<feature type="compositionally biased region" description="Basic and acidic residues" evidence="1">
    <location>
        <begin position="94"/>
        <end position="116"/>
    </location>
</feature>
<keyword evidence="3" id="KW-1185">Reference proteome</keyword>
<reference evidence="3" key="1">
    <citation type="submission" date="2018-12" db="EMBL/GenBank/DDBJ databases">
        <title>Tengunoibacter tsumagoiensis gen. nov., sp. nov., Dictyobacter kobayashii sp. nov., D. alpinus sp. nov., and D. joshuensis sp. nov. and description of Dictyobacteraceae fam. nov. within the order Ktedonobacterales isolated from Tengu-no-mugimeshi.</title>
        <authorList>
            <person name="Wang C.M."/>
            <person name="Zheng Y."/>
            <person name="Sakai Y."/>
            <person name="Toyoda A."/>
            <person name="Minakuchi Y."/>
            <person name="Abe K."/>
            <person name="Yokota A."/>
            <person name="Yabe S."/>
        </authorList>
    </citation>
    <scope>NUCLEOTIDE SEQUENCE [LARGE SCALE GENOMIC DNA]</scope>
    <source>
        <strain evidence="3">Uno16</strain>
    </source>
</reference>
<dbReference type="EMBL" id="BIFT01000001">
    <property type="protein sequence ID" value="GCE26962.1"/>
    <property type="molecule type" value="Genomic_DNA"/>
</dbReference>
<dbReference type="RefSeq" id="WP_126627358.1">
    <property type="nucleotide sequence ID" value="NZ_BIFT01000001.1"/>
</dbReference>
<evidence type="ECO:0000313" key="2">
    <source>
        <dbReference type="EMBL" id="GCE26962.1"/>
    </source>
</evidence>
<name>A0A402B6J5_9CHLR</name>
<organism evidence="2 3">
    <name type="scientific">Dictyobacter alpinus</name>
    <dbReference type="NCBI Taxonomy" id="2014873"/>
    <lineage>
        <taxon>Bacteria</taxon>
        <taxon>Bacillati</taxon>
        <taxon>Chloroflexota</taxon>
        <taxon>Ktedonobacteria</taxon>
        <taxon>Ktedonobacterales</taxon>
        <taxon>Dictyobacteraceae</taxon>
        <taxon>Dictyobacter</taxon>
    </lineage>
</organism>
<evidence type="ECO:0000256" key="1">
    <source>
        <dbReference type="SAM" id="MobiDB-lite"/>
    </source>
</evidence>
<feature type="region of interest" description="Disordered" evidence="1">
    <location>
        <begin position="1"/>
        <end position="31"/>
    </location>
</feature>
<feature type="compositionally biased region" description="Polar residues" evidence="1">
    <location>
        <begin position="267"/>
        <end position="276"/>
    </location>
</feature>
<feature type="compositionally biased region" description="Basic and acidic residues" evidence="1">
    <location>
        <begin position="1"/>
        <end position="10"/>
    </location>
</feature>
<evidence type="ECO:0000313" key="3">
    <source>
        <dbReference type="Proteomes" id="UP000287171"/>
    </source>
</evidence>
<protein>
    <submittedName>
        <fullName evidence="2">Uncharacterized protein</fullName>
    </submittedName>
</protein>